<dbReference type="NCBIfam" id="TIGR01899">
    <property type="entry name" value="cas_TM1807_csm5"/>
    <property type="match status" value="1"/>
</dbReference>
<dbReference type="GO" id="GO:0003723">
    <property type="term" value="F:RNA binding"/>
    <property type="evidence" value="ECO:0007669"/>
    <property type="project" value="UniProtKB-KW"/>
</dbReference>
<feature type="coiled-coil region" evidence="7">
    <location>
        <begin position="321"/>
        <end position="358"/>
    </location>
</feature>
<feature type="coiled-coil region" evidence="7">
    <location>
        <begin position="393"/>
        <end position="420"/>
    </location>
</feature>
<dbReference type="PANTHER" id="PTHR38007:SF1">
    <property type="entry name" value="CRISPR SYSTEM CMS PROTEIN CSM5"/>
    <property type="match status" value="1"/>
</dbReference>
<reference evidence="9" key="1">
    <citation type="submission" date="2016-10" db="EMBL/GenBank/DDBJ databases">
        <authorList>
            <person name="de Groot N.N."/>
        </authorList>
    </citation>
    <scope>NUCLEOTIDE SEQUENCE</scope>
</reference>
<dbReference type="Pfam" id="PF03787">
    <property type="entry name" value="RAMPs"/>
    <property type="match status" value="1"/>
</dbReference>
<dbReference type="AlphaFoldDB" id="A0A1W1CTM1"/>
<gene>
    <name evidence="9" type="ORF">MNB_SV-14-1845</name>
</gene>
<dbReference type="PANTHER" id="PTHR38007">
    <property type="entry name" value="CRISPR SYSTEM CMS PROTEIN CSM5"/>
    <property type="match status" value="1"/>
</dbReference>
<dbReference type="InterPro" id="IPR010173">
    <property type="entry name" value="CRISPR-assoc_Csm5"/>
</dbReference>
<keyword evidence="7" id="KW-0175">Coiled coil</keyword>
<name>A0A1W1CTM1_9ZZZZ</name>
<dbReference type="EMBL" id="FPHN01000263">
    <property type="protein sequence ID" value="SFV69032.1"/>
    <property type="molecule type" value="Genomic_DNA"/>
</dbReference>
<comment type="similarity">
    <text evidence="2">Belongs to the CRISPR-associated Csm5 family.</text>
</comment>
<evidence type="ECO:0000256" key="2">
    <source>
        <dbReference type="ARBA" id="ARBA00006680"/>
    </source>
</evidence>
<evidence type="ECO:0000256" key="4">
    <source>
        <dbReference type="ARBA" id="ARBA00022884"/>
    </source>
</evidence>
<sequence>MIRDGLNTFYLKITTLSPLHIGTGEAYEPTNFVIDEGKLFDFDEILFYQSLNMADKKLFNQKLSNWTNLIDFYRSKSKEAKSLARFECKVSKKVENTYKKLKNDDGSKKKNQFQIAETFKNPNTHRVVIPGSSIKGMLDTILKIYAKKVKSNEPRQRLILSDALLLDGKSEIGYAYRKHKIPSKTARSEIPQMVEIISKGSTFVLNITTEHSFKRIQEMMRTYHADRKDSDYSQTANSFVARVGKFCGKEYMVDNGKNVLNTYDKPIATHTFYESGDSFGWIDIEQITKEEYYTALESIASQEEEYYALLKERQKDIVEMIAFQKEKQKKLKLEKERAREAEEKAKVEAKAKKEAKLASMTPVQRLVDSYKDIALLVNDMRVGKIEDFENIKVELATEVKKELQKNLKTWEKAKKKALDRKIYIEGLLN</sequence>
<evidence type="ECO:0000256" key="1">
    <source>
        <dbReference type="ARBA" id="ARBA00003088"/>
    </source>
</evidence>
<keyword evidence="4" id="KW-0694">RNA-binding</keyword>
<evidence type="ECO:0000256" key="3">
    <source>
        <dbReference type="ARBA" id="ARBA00016113"/>
    </source>
</evidence>
<evidence type="ECO:0000259" key="8">
    <source>
        <dbReference type="Pfam" id="PF03787"/>
    </source>
</evidence>
<comment type="function">
    <text evidence="1">This subunit might be involved in maturation of a crRNA intermediate to its mature form.</text>
</comment>
<evidence type="ECO:0000256" key="5">
    <source>
        <dbReference type="ARBA" id="ARBA00023118"/>
    </source>
</evidence>
<protein>
    <recommendedName>
        <fullName evidence="3">CRISPR system Cms protein Csm5</fullName>
    </recommendedName>
    <alternativeName>
        <fullName evidence="6">CRISPR type III A-associated protein Csm5</fullName>
    </alternativeName>
</protein>
<evidence type="ECO:0000313" key="9">
    <source>
        <dbReference type="EMBL" id="SFV69032.1"/>
    </source>
</evidence>
<proteinExistence type="inferred from homology"/>
<evidence type="ECO:0000256" key="7">
    <source>
        <dbReference type="SAM" id="Coils"/>
    </source>
</evidence>
<organism evidence="9">
    <name type="scientific">hydrothermal vent metagenome</name>
    <dbReference type="NCBI Taxonomy" id="652676"/>
    <lineage>
        <taxon>unclassified sequences</taxon>
        <taxon>metagenomes</taxon>
        <taxon>ecological metagenomes</taxon>
    </lineage>
</organism>
<dbReference type="GO" id="GO:0051607">
    <property type="term" value="P:defense response to virus"/>
    <property type="evidence" value="ECO:0007669"/>
    <property type="project" value="UniProtKB-KW"/>
</dbReference>
<dbReference type="InterPro" id="IPR005537">
    <property type="entry name" value="RAMP_III_fam"/>
</dbReference>
<feature type="domain" description="CRISPR type III-associated protein" evidence="8">
    <location>
        <begin position="12"/>
        <end position="165"/>
    </location>
</feature>
<keyword evidence="5" id="KW-0051">Antiviral defense</keyword>
<accession>A0A1W1CTM1</accession>
<evidence type="ECO:0000256" key="6">
    <source>
        <dbReference type="ARBA" id="ARBA00031720"/>
    </source>
</evidence>